<evidence type="ECO:0000256" key="1">
    <source>
        <dbReference type="ARBA" id="ARBA00001954"/>
    </source>
</evidence>
<protein>
    <submittedName>
        <fullName evidence="2">Phytanoyl-CoA dioxygenase</fullName>
    </submittedName>
</protein>
<gene>
    <name evidence="2" type="ORF">ATO7_16100</name>
</gene>
<dbReference type="PANTHER" id="PTHR20883">
    <property type="entry name" value="PHYTANOYL-COA DIOXYGENASE DOMAIN CONTAINING 1"/>
    <property type="match status" value="1"/>
</dbReference>
<dbReference type="Proteomes" id="UP000192342">
    <property type="component" value="Unassembled WGS sequence"/>
</dbReference>
<dbReference type="STRING" id="1317117.ATO7_16100"/>
<dbReference type="GO" id="GO:0016706">
    <property type="term" value="F:2-oxoglutarate-dependent dioxygenase activity"/>
    <property type="evidence" value="ECO:0007669"/>
    <property type="project" value="UniProtKB-ARBA"/>
</dbReference>
<name>A0A1Y1SB15_9GAMM</name>
<dbReference type="OrthoDB" id="9791262at2"/>
<dbReference type="Pfam" id="PF05721">
    <property type="entry name" value="PhyH"/>
    <property type="match status" value="1"/>
</dbReference>
<dbReference type="GO" id="GO:0005506">
    <property type="term" value="F:iron ion binding"/>
    <property type="evidence" value="ECO:0007669"/>
    <property type="project" value="UniProtKB-ARBA"/>
</dbReference>
<accession>A0A1Y1SB15</accession>
<evidence type="ECO:0000313" key="2">
    <source>
        <dbReference type="EMBL" id="ORE85022.1"/>
    </source>
</evidence>
<dbReference type="AlphaFoldDB" id="A0A1Y1SB15"/>
<comment type="caution">
    <text evidence="2">The sequence shown here is derived from an EMBL/GenBank/DDBJ whole genome shotgun (WGS) entry which is preliminary data.</text>
</comment>
<dbReference type="EMBL" id="AQQV01000006">
    <property type="protein sequence ID" value="ORE85022.1"/>
    <property type="molecule type" value="Genomic_DNA"/>
</dbReference>
<keyword evidence="2" id="KW-0560">Oxidoreductase</keyword>
<keyword evidence="2" id="KW-0223">Dioxygenase</keyword>
<evidence type="ECO:0000313" key="3">
    <source>
        <dbReference type="Proteomes" id="UP000192342"/>
    </source>
</evidence>
<dbReference type="PANTHER" id="PTHR20883:SF48">
    <property type="entry name" value="ECTOINE DIOXYGENASE"/>
    <property type="match status" value="1"/>
</dbReference>
<dbReference type="InterPro" id="IPR008775">
    <property type="entry name" value="Phytyl_CoA_dOase-like"/>
</dbReference>
<comment type="cofactor">
    <cofactor evidence="1">
        <name>Fe(2+)</name>
        <dbReference type="ChEBI" id="CHEBI:29033"/>
    </cofactor>
</comment>
<proteinExistence type="predicted"/>
<keyword evidence="3" id="KW-1185">Reference proteome</keyword>
<dbReference type="RefSeq" id="WP_083563472.1">
    <property type="nucleotide sequence ID" value="NZ_AQQV01000006.1"/>
</dbReference>
<sequence length="298" mass="33649">MKQHLSGDQIEHYQLNGFVCPIDVLCESDVARLRGELEGMEELQGHVMNKAQCNKTHLLYDWADELVHHPAILDAVESLIGPNILCYMSNLFIKEAGSSSYVSMHQDAAYWGVDADDVVTAWIALSPATRKSGVMKVQPGSHKTQLEQHNTYAKDNLLSRGQEIASHQLESGSQLYMELQPGQMSLHHFMLAHGSDANHSNDRRIGLAIRYVNASARKIGQPESALLVRGTNTGGFLLEQRARSLTRRQRTRQHAQALRRQLPNIFAPQKSANLSERLRLFLTTRFAVLYTYFREMRA</sequence>
<reference evidence="2 3" key="1">
    <citation type="submission" date="2013-04" db="EMBL/GenBank/DDBJ databases">
        <title>Oceanococcus atlanticus 22II-S10r2 Genome Sequencing.</title>
        <authorList>
            <person name="Lai Q."/>
            <person name="Li G."/>
            <person name="Shao Z."/>
        </authorList>
    </citation>
    <scope>NUCLEOTIDE SEQUENCE [LARGE SCALE GENOMIC DNA]</scope>
    <source>
        <strain evidence="2 3">22II-S10r2</strain>
    </source>
</reference>
<dbReference type="Gene3D" id="2.60.120.620">
    <property type="entry name" value="q2cbj1_9rhob like domain"/>
    <property type="match status" value="1"/>
</dbReference>
<organism evidence="2 3">
    <name type="scientific">Oceanococcus atlanticus</name>
    <dbReference type="NCBI Taxonomy" id="1317117"/>
    <lineage>
        <taxon>Bacteria</taxon>
        <taxon>Pseudomonadati</taxon>
        <taxon>Pseudomonadota</taxon>
        <taxon>Gammaproteobacteria</taxon>
        <taxon>Chromatiales</taxon>
        <taxon>Oceanococcaceae</taxon>
        <taxon>Oceanococcus</taxon>
    </lineage>
</organism>
<dbReference type="SUPFAM" id="SSF51197">
    <property type="entry name" value="Clavaminate synthase-like"/>
    <property type="match status" value="1"/>
</dbReference>